<dbReference type="InterPro" id="IPR018750">
    <property type="entry name" value="DUF2306_membrane"/>
</dbReference>
<organism evidence="2 3">
    <name type="scientific">Acinetobacter calcoaceticus ANC 3811</name>
    <dbReference type="NCBI Taxonomy" id="1217690"/>
    <lineage>
        <taxon>Bacteria</taxon>
        <taxon>Pseudomonadati</taxon>
        <taxon>Pseudomonadota</taxon>
        <taxon>Gammaproteobacteria</taxon>
        <taxon>Moraxellales</taxon>
        <taxon>Moraxellaceae</taxon>
        <taxon>Acinetobacter</taxon>
        <taxon>Acinetobacter calcoaceticus/baumannii complex</taxon>
    </lineage>
</organism>
<protein>
    <recommendedName>
        <fullName evidence="4">DUF2306 domain-containing protein</fullName>
    </recommendedName>
</protein>
<feature type="transmembrane region" description="Helical" evidence="1">
    <location>
        <begin position="60"/>
        <end position="80"/>
    </location>
</feature>
<dbReference type="RefSeq" id="WP_016138735.1">
    <property type="nucleotide sequence ID" value="NZ_KB976986.1"/>
</dbReference>
<dbReference type="AlphaFoldDB" id="R8Y5T2"/>
<keyword evidence="1" id="KW-1133">Transmembrane helix</keyword>
<name>R8Y5T2_ACICA</name>
<dbReference type="HOGENOM" id="CLU_1280890_0_0_6"/>
<feature type="transmembrane region" description="Helical" evidence="1">
    <location>
        <begin position="92"/>
        <end position="111"/>
    </location>
</feature>
<keyword evidence="1" id="KW-0472">Membrane</keyword>
<gene>
    <name evidence="2" type="ORF">F935_01918</name>
</gene>
<evidence type="ECO:0008006" key="4">
    <source>
        <dbReference type="Google" id="ProtNLM"/>
    </source>
</evidence>
<sequence>MYQLKLNNFLNKILIFLALAISIDFLFFPVELRRPLLYKIIGPDYAINQLNAFSSNPKPILLHVILGLLFIFLMLIQLSRNIRERNAKIHKVSGYLFLLSANLLALTGVIVSLLYPFAGVIAVVPNLFFAFLIVFYSLAAITTAKKRLFIKHQIAVSRIIAISLGIVLSRLFLIFFINVFDVPEREAMAQVFWLGSGTLYFLNEFIFVEKLNKIR</sequence>
<dbReference type="Pfam" id="PF10067">
    <property type="entry name" value="DUF2306"/>
    <property type="match status" value="1"/>
</dbReference>
<feature type="transmembrane region" description="Helical" evidence="1">
    <location>
        <begin position="191"/>
        <end position="208"/>
    </location>
</feature>
<keyword evidence="1" id="KW-0812">Transmembrane</keyword>
<evidence type="ECO:0000313" key="3">
    <source>
        <dbReference type="Proteomes" id="UP000014041"/>
    </source>
</evidence>
<dbReference type="PATRIC" id="fig|1217690.3.peg.1904"/>
<evidence type="ECO:0000256" key="1">
    <source>
        <dbReference type="SAM" id="Phobius"/>
    </source>
</evidence>
<evidence type="ECO:0000313" key="2">
    <source>
        <dbReference type="EMBL" id="EOQ62827.1"/>
    </source>
</evidence>
<accession>R8Y5T2</accession>
<dbReference type="EMBL" id="APQJ01000008">
    <property type="protein sequence ID" value="EOQ62827.1"/>
    <property type="molecule type" value="Genomic_DNA"/>
</dbReference>
<comment type="caution">
    <text evidence="2">The sequence shown here is derived from an EMBL/GenBank/DDBJ whole genome shotgun (WGS) entry which is preliminary data.</text>
</comment>
<feature type="transmembrane region" description="Helical" evidence="1">
    <location>
        <begin position="159"/>
        <end position="179"/>
    </location>
</feature>
<feature type="transmembrane region" description="Helical" evidence="1">
    <location>
        <begin position="117"/>
        <end position="138"/>
    </location>
</feature>
<feature type="transmembrane region" description="Helical" evidence="1">
    <location>
        <begin position="9"/>
        <end position="28"/>
    </location>
</feature>
<dbReference type="Proteomes" id="UP000014041">
    <property type="component" value="Unassembled WGS sequence"/>
</dbReference>
<proteinExistence type="predicted"/>
<reference evidence="2 3" key="1">
    <citation type="submission" date="2013-02" db="EMBL/GenBank/DDBJ databases">
        <title>The Genome Sequence of Acinetobacter sp. ANC 3811.</title>
        <authorList>
            <consortium name="The Broad Institute Genome Sequencing Platform"/>
            <consortium name="The Broad Institute Genome Sequencing Center for Infectious Disease"/>
            <person name="Cerqueira G."/>
            <person name="Feldgarden M."/>
            <person name="Courvalin P."/>
            <person name="Perichon B."/>
            <person name="Grillot-Courvalin C."/>
            <person name="Clermont D."/>
            <person name="Rocha E."/>
            <person name="Yoon E.-J."/>
            <person name="Nemec A."/>
            <person name="Walker B."/>
            <person name="Young S.K."/>
            <person name="Zeng Q."/>
            <person name="Gargeya S."/>
            <person name="Fitzgerald M."/>
            <person name="Haas B."/>
            <person name="Abouelleil A."/>
            <person name="Alvarado L."/>
            <person name="Arachchi H.M."/>
            <person name="Berlin A.M."/>
            <person name="Chapman S.B."/>
            <person name="Dewar J."/>
            <person name="Goldberg J."/>
            <person name="Griggs A."/>
            <person name="Gujja S."/>
            <person name="Hansen M."/>
            <person name="Howarth C."/>
            <person name="Imamovic A."/>
            <person name="Larimer J."/>
            <person name="McCowan C."/>
            <person name="Murphy C."/>
            <person name="Neiman D."/>
            <person name="Pearson M."/>
            <person name="Priest M."/>
            <person name="Roberts A."/>
            <person name="Saif S."/>
            <person name="Shea T."/>
            <person name="Sisk P."/>
            <person name="Sykes S."/>
            <person name="Wortman J."/>
            <person name="Nusbaum C."/>
            <person name="Birren B."/>
        </authorList>
    </citation>
    <scope>NUCLEOTIDE SEQUENCE [LARGE SCALE GENOMIC DNA]</scope>
    <source>
        <strain evidence="2 3">ANC 3811</strain>
    </source>
</reference>